<feature type="compositionally biased region" description="Basic and acidic residues" evidence="2">
    <location>
        <begin position="52"/>
        <end position="87"/>
    </location>
</feature>
<evidence type="ECO:0000313" key="3">
    <source>
        <dbReference type="EMBL" id="GKV03816.1"/>
    </source>
</evidence>
<dbReference type="CDD" id="cd14686">
    <property type="entry name" value="bZIP"/>
    <property type="match status" value="1"/>
</dbReference>
<feature type="coiled-coil region" evidence="1">
    <location>
        <begin position="308"/>
        <end position="349"/>
    </location>
</feature>
<evidence type="ECO:0008006" key="5">
    <source>
        <dbReference type="Google" id="ProtNLM"/>
    </source>
</evidence>
<evidence type="ECO:0000256" key="1">
    <source>
        <dbReference type="SAM" id="Coils"/>
    </source>
</evidence>
<sequence>MEESGINQSQGNQTAAATQLLATATGDPDSQRDIGEDSDEARRDKKRKNDKRYRDKQRDRRQALEDENDRLKQEIQQKDKQEQRMKSKLEVVEAENARLKCELEEKKQLTNSLLDVIGIVNQQQMSITNMQPLLTQIKLVVDGFASKVDELQQNITQRSGTPLYAQPWQPQHNISISQVSQAATSTITLTQPEGTSGMQQAFQFPGTFTEDSHGLPDFLLQEQLGQTAQTNDVSPEFGLHQGQGRNTAVESQPLTEGLSDQDAELEEFFSSFFRPKNTPCCFEERGSRVVAASLVAENGPLKPEILEIQELCHEDQQMKSNIEAFEAENKRLKHEIKEKERQMKFNLRAFLVDYGIFEHSMENKKIRALMLKSNNWTLEWKIEEKERLMKSNMEAFEAEKDRLKLEIGEKEQPMKSNLEAFEAQNERLKREIDVKKQLMKSNLEAFEAQSRGLEHEIQAKGQLVKSNLETLEVQIRQLVDEFEYLNVANVSVNRSTQTQSGS</sequence>
<feature type="compositionally biased region" description="Low complexity" evidence="2">
    <location>
        <begin position="13"/>
        <end position="25"/>
    </location>
</feature>
<dbReference type="AlphaFoldDB" id="A0AAV5IPM3"/>
<evidence type="ECO:0000313" key="4">
    <source>
        <dbReference type="Proteomes" id="UP001054252"/>
    </source>
</evidence>
<feature type="coiled-coil region" evidence="1">
    <location>
        <begin position="386"/>
        <end position="456"/>
    </location>
</feature>
<keyword evidence="4" id="KW-1185">Reference proteome</keyword>
<feature type="compositionally biased region" description="Polar residues" evidence="2">
    <location>
        <begin position="1"/>
        <end position="12"/>
    </location>
</feature>
<keyword evidence="1" id="KW-0175">Coiled coil</keyword>
<feature type="region of interest" description="Disordered" evidence="2">
    <location>
        <begin position="1"/>
        <end position="87"/>
    </location>
</feature>
<proteinExistence type="predicted"/>
<dbReference type="Proteomes" id="UP001054252">
    <property type="component" value="Unassembled WGS sequence"/>
</dbReference>
<evidence type="ECO:0000256" key="2">
    <source>
        <dbReference type="SAM" id="MobiDB-lite"/>
    </source>
</evidence>
<reference evidence="3 4" key="1">
    <citation type="journal article" date="2021" name="Commun. Biol.">
        <title>The genome of Shorea leprosula (Dipterocarpaceae) highlights the ecological relevance of drought in aseasonal tropical rainforests.</title>
        <authorList>
            <person name="Ng K.K.S."/>
            <person name="Kobayashi M.J."/>
            <person name="Fawcett J.A."/>
            <person name="Hatakeyama M."/>
            <person name="Paape T."/>
            <person name="Ng C.H."/>
            <person name="Ang C.C."/>
            <person name="Tnah L.H."/>
            <person name="Lee C.T."/>
            <person name="Nishiyama T."/>
            <person name="Sese J."/>
            <person name="O'Brien M.J."/>
            <person name="Copetti D."/>
            <person name="Mohd Noor M.I."/>
            <person name="Ong R.C."/>
            <person name="Putra M."/>
            <person name="Sireger I.Z."/>
            <person name="Indrioko S."/>
            <person name="Kosugi Y."/>
            <person name="Izuno A."/>
            <person name="Isagi Y."/>
            <person name="Lee S.L."/>
            <person name="Shimizu K.K."/>
        </authorList>
    </citation>
    <scope>NUCLEOTIDE SEQUENCE [LARGE SCALE GENOMIC DNA]</scope>
    <source>
        <strain evidence="3">214</strain>
    </source>
</reference>
<feature type="compositionally biased region" description="Basic and acidic residues" evidence="2">
    <location>
        <begin position="29"/>
        <end position="43"/>
    </location>
</feature>
<dbReference type="EMBL" id="BPVZ01000020">
    <property type="protein sequence ID" value="GKV03816.1"/>
    <property type="molecule type" value="Genomic_DNA"/>
</dbReference>
<accession>A0AAV5IPM3</accession>
<organism evidence="3 4">
    <name type="scientific">Rubroshorea leprosula</name>
    <dbReference type="NCBI Taxonomy" id="152421"/>
    <lineage>
        <taxon>Eukaryota</taxon>
        <taxon>Viridiplantae</taxon>
        <taxon>Streptophyta</taxon>
        <taxon>Embryophyta</taxon>
        <taxon>Tracheophyta</taxon>
        <taxon>Spermatophyta</taxon>
        <taxon>Magnoliopsida</taxon>
        <taxon>eudicotyledons</taxon>
        <taxon>Gunneridae</taxon>
        <taxon>Pentapetalae</taxon>
        <taxon>rosids</taxon>
        <taxon>malvids</taxon>
        <taxon>Malvales</taxon>
        <taxon>Dipterocarpaceae</taxon>
        <taxon>Rubroshorea</taxon>
    </lineage>
</organism>
<gene>
    <name evidence="3" type="ORF">SLEP1_g16061</name>
</gene>
<comment type="caution">
    <text evidence="3">The sequence shown here is derived from an EMBL/GenBank/DDBJ whole genome shotgun (WGS) entry which is preliminary data.</text>
</comment>
<protein>
    <recommendedName>
        <fullName evidence="5">BZIP domain-containing protein</fullName>
    </recommendedName>
</protein>
<name>A0AAV5IPM3_9ROSI</name>